<reference evidence="7 8" key="1">
    <citation type="submission" date="2024-08" db="EMBL/GenBank/DDBJ databases">
        <authorList>
            <person name="Will J Nash"/>
            <person name="Angela Man"/>
            <person name="Seanna McTaggart"/>
            <person name="Kendall Baker"/>
            <person name="Tom Barker"/>
            <person name="Leah Catchpole"/>
            <person name="Alex Durrant"/>
            <person name="Karim Gharbi"/>
            <person name="Naomi Irish"/>
            <person name="Gemy Kaithakottil"/>
            <person name="Debby Ku"/>
            <person name="Aaliyah Providence"/>
            <person name="Felix Shaw"/>
            <person name="David Swarbreck"/>
            <person name="Chris Watkins"/>
            <person name="Ann M. McCartney"/>
            <person name="Giulio Formenti"/>
            <person name="Alice Mouton"/>
            <person name="Noel Vella"/>
            <person name="Bjorn M von Reumont"/>
            <person name="Adriana Vella"/>
            <person name="Wilfried Haerty"/>
        </authorList>
    </citation>
    <scope>NUCLEOTIDE SEQUENCE [LARGE SCALE GENOMIC DNA]</scope>
</reference>
<keyword evidence="3" id="KW-0964">Secreted</keyword>
<evidence type="ECO:0000256" key="1">
    <source>
        <dbReference type="ARBA" id="ARBA00004613"/>
    </source>
</evidence>
<dbReference type="Proteomes" id="UP001642520">
    <property type="component" value="Unassembled WGS sequence"/>
</dbReference>
<evidence type="ECO:0000313" key="8">
    <source>
        <dbReference type="Proteomes" id="UP001642520"/>
    </source>
</evidence>
<organism evidence="7 8">
    <name type="scientific">Xylocopa violacea</name>
    <name type="common">Violet carpenter bee</name>
    <name type="synonym">Apis violacea</name>
    <dbReference type="NCBI Taxonomy" id="135666"/>
    <lineage>
        <taxon>Eukaryota</taxon>
        <taxon>Metazoa</taxon>
        <taxon>Ecdysozoa</taxon>
        <taxon>Arthropoda</taxon>
        <taxon>Hexapoda</taxon>
        <taxon>Insecta</taxon>
        <taxon>Pterygota</taxon>
        <taxon>Neoptera</taxon>
        <taxon>Endopterygota</taxon>
        <taxon>Hymenoptera</taxon>
        <taxon>Apocrita</taxon>
        <taxon>Aculeata</taxon>
        <taxon>Apoidea</taxon>
        <taxon>Anthophila</taxon>
        <taxon>Apidae</taxon>
        <taxon>Xylocopa</taxon>
        <taxon>Xylocopa</taxon>
    </lineage>
</organism>
<evidence type="ECO:0000256" key="5">
    <source>
        <dbReference type="ARBA" id="ARBA00023320"/>
    </source>
</evidence>
<protein>
    <recommendedName>
        <fullName evidence="9">Sulfakinin</fullName>
    </recommendedName>
</protein>
<keyword evidence="8" id="KW-1185">Reference proteome</keyword>
<gene>
    <name evidence="7" type="ORF">XYLVIOL_LOCUS643</name>
</gene>
<accession>A0ABP1N1C0</accession>
<proteinExistence type="inferred from homology"/>
<keyword evidence="6" id="KW-0732">Signal</keyword>
<dbReference type="InterPro" id="IPR013259">
    <property type="entry name" value="Sulfakinin"/>
</dbReference>
<evidence type="ECO:0000256" key="6">
    <source>
        <dbReference type="SAM" id="SignalP"/>
    </source>
</evidence>
<evidence type="ECO:0000256" key="2">
    <source>
        <dbReference type="ARBA" id="ARBA00006273"/>
    </source>
</evidence>
<name>A0ABP1N1C0_XYLVO</name>
<dbReference type="InterPro" id="IPR013152">
    <property type="entry name" value="Gastrin/cholecystokinin_CS"/>
</dbReference>
<comment type="similarity">
    <text evidence="2">Belongs to the gastrin/cholecystokinin family.</text>
</comment>
<dbReference type="Pfam" id="PF08257">
    <property type="entry name" value="Sulfakinin"/>
    <property type="match status" value="2"/>
</dbReference>
<dbReference type="PROSITE" id="PS00259">
    <property type="entry name" value="GASTRIN"/>
    <property type="match status" value="1"/>
</dbReference>
<comment type="subcellular location">
    <subcellularLocation>
        <location evidence="1">Secreted</location>
    </subcellularLocation>
</comment>
<evidence type="ECO:0008006" key="9">
    <source>
        <dbReference type="Google" id="ProtNLM"/>
    </source>
</evidence>
<comment type="caution">
    <text evidence="7">The sequence shown here is derived from an EMBL/GenBank/DDBJ whole genome shotgun (WGS) entry which is preliminary data.</text>
</comment>
<dbReference type="EMBL" id="CAXAJV020001281">
    <property type="protein sequence ID" value="CAL7933787.1"/>
    <property type="molecule type" value="Genomic_DNA"/>
</dbReference>
<sequence length="91" mass="10924">MNFTFALTCAMAAIWLLCEKCETAHELVNNVHRRFRNHPLLRGYIVENLGEDNDFVDLNKRQQFDDYGHMRFGKREQFDDYGHMRFGRSHE</sequence>
<evidence type="ECO:0000313" key="7">
    <source>
        <dbReference type="EMBL" id="CAL7933787.1"/>
    </source>
</evidence>
<feature type="chain" id="PRO_5045941884" description="Sulfakinin" evidence="6">
    <location>
        <begin position="24"/>
        <end position="91"/>
    </location>
</feature>
<evidence type="ECO:0000256" key="4">
    <source>
        <dbReference type="ARBA" id="ARBA00022815"/>
    </source>
</evidence>
<feature type="signal peptide" evidence="6">
    <location>
        <begin position="1"/>
        <end position="23"/>
    </location>
</feature>
<keyword evidence="5" id="KW-0527">Neuropeptide</keyword>
<keyword evidence="4" id="KW-0027">Amidation</keyword>
<evidence type="ECO:0000256" key="3">
    <source>
        <dbReference type="ARBA" id="ARBA00022525"/>
    </source>
</evidence>